<proteinExistence type="inferred from homology"/>
<protein>
    <submittedName>
        <fullName evidence="3">Histone deacetylase family protein</fullName>
    </submittedName>
</protein>
<dbReference type="PRINTS" id="PR01270">
    <property type="entry name" value="HDASUPER"/>
</dbReference>
<dbReference type="Pfam" id="PF00850">
    <property type="entry name" value="Hist_deacetyl"/>
    <property type="match status" value="1"/>
</dbReference>
<evidence type="ECO:0000313" key="4">
    <source>
        <dbReference type="Proteomes" id="UP001206572"/>
    </source>
</evidence>
<comment type="similarity">
    <text evidence="1">Belongs to the histone deacetylase family.</text>
</comment>
<evidence type="ECO:0000256" key="1">
    <source>
        <dbReference type="ARBA" id="ARBA00005947"/>
    </source>
</evidence>
<dbReference type="InterPro" id="IPR037138">
    <property type="entry name" value="His_deacetylse_dom_sf"/>
</dbReference>
<dbReference type="RefSeq" id="WP_258830364.1">
    <property type="nucleotide sequence ID" value="NZ_JANUHA010000027.1"/>
</dbReference>
<feature type="domain" description="Histone deacetylase" evidence="2">
    <location>
        <begin position="20"/>
        <end position="305"/>
    </location>
</feature>
<dbReference type="InterPro" id="IPR023696">
    <property type="entry name" value="Ureohydrolase_dom_sf"/>
</dbReference>
<evidence type="ECO:0000259" key="2">
    <source>
        <dbReference type="Pfam" id="PF00850"/>
    </source>
</evidence>
<accession>A0ABT2ATW1</accession>
<reference evidence="3 4" key="1">
    <citation type="submission" date="2022-08" db="EMBL/GenBank/DDBJ databases">
        <title>Reclassification of Massilia species as members of the genera Telluria, Duganella, Pseudoduganella, Mokoshia gen. nov. and Zemynaea gen. nov. using orthogonal and non-orthogonal genome-based approaches.</title>
        <authorList>
            <person name="Bowman J.P."/>
        </authorList>
    </citation>
    <scope>NUCLEOTIDE SEQUENCE [LARGE SCALE GENOMIC DNA]</scope>
    <source>
        <strain evidence="3 4">JCM 31661</strain>
    </source>
</reference>
<organism evidence="3 4">
    <name type="scientific">Massilia agri</name>
    <dbReference type="NCBI Taxonomy" id="1886785"/>
    <lineage>
        <taxon>Bacteria</taxon>
        <taxon>Pseudomonadati</taxon>
        <taxon>Pseudomonadota</taxon>
        <taxon>Betaproteobacteria</taxon>
        <taxon>Burkholderiales</taxon>
        <taxon>Oxalobacteraceae</taxon>
        <taxon>Telluria group</taxon>
        <taxon>Massilia</taxon>
    </lineage>
</organism>
<gene>
    <name evidence="3" type="ORF">NX780_23770</name>
</gene>
<comment type="caution">
    <text evidence="3">The sequence shown here is derived from an EMBL/GenBank/DDBJ whole genome shotgun (WGS) entry which is preliminary data.</text>
</comment>
<dbReference type="PANTHER" id="PTHR10625:SF10">
    <property type="entry name" value="HISTONE DEACETYLASE HDAC1"/>
    <property type="match status" value="1"/>
</dbReference>
<evidence type="ECO:0000313" key="3">
    <source>
        <dbReference type="EMBL" id="MCS0599370.1"/>
    </source>
</evidence>
<dbReference type="InterPro" id="IPR000286">
    <property type="entry name" value="HDACs"/>
</dbReference>
<dbReference type="CDD" id="cd11599">
    <property type="entry name" value="HDAC_classII_2"/>
    <property type="match status" value="1"/>
</dbReference>
<dbReference type="InterPro" id="IPR023801">
    <property type="entry name" value="His_deacetylse_dom"/>
</dbReference>
<sequence>MSTAIYSHPDCLRHEMGDWHPECPERLRAIDDQLILARLDGLLEQRSAPLAELEDVLRNHTPGAVALVRDNVPAAGDYYPLDGDTILCHDSYRAALRAAGAAVAATDAVIAGEVDNAFCSVRPPGHHATPTEAMGFCFFNNVAIAARHAMEVHGLERVAIVDFDVHHGNGTADAFRNDPRVLMVSLFQHPFYPYSDPEPITATSVNVPVPALADGDTVRKLVTDLWLPALHAHQPQMIFVSAGFDGHREDDMGGIGLVEADYAWITRQVMAVAKQYAHGRIVSCLEGGYALSALGRSVVAHLKVLAELE</sequence>
<dbReference type="PANTHER" id="PTHR10625">
    <property type="entry name" value="HISTONE DEACETYLASE HDAC1-RELATED"/>
    <property type="match status" value="1"/>
</dbReference>
<keyword evidence="4" id="KW-1185">Reference proteome</keyword>
<dbReference type="SUPFAM" id="SSF52768">
    <property type="entry name" value="Arginase/deacetylase"/>
    <property type="match status" value="1"/>
</dbReference>
<dbReference type="EMBL" id="JANUHA010000027">
    <property type="protein sequence ID" value="MCS0599370.1"/>
    <property type="molecule type" value="Genomic_DNA"/>
</dbReference>
<dbReference type="Proteomes" id="UP001206572">
    <property type="component" value="Unassembled WGS sequence"/>
</dbReference>
<name>A0ABT2ATW1_9BURK</name>
<dbReference type="Gene3D" id="3.40.800.20">
    <property type="entry name" value="Histone deacetylase domain"/>
    <property type="match status" value="1"/>
</dbReference>